<dbReference type="EMBL" id="CACVAV010000359">
    <property type="protein sequence ID" value="CAA6823298.1"/>
    <property type="molecule type" value="Genomic_DNA"/>
</dbReference>
<dbReference type="InterPro" id="IPR050400">
    <property type="entry name" value="Bact_Cytoskel_RodZ"/>
</dbReference>
<evidence type="ECO:0000313" key="3">
    <source>
        <dbReference type="EMBL" id="CAA6823298.1"/>
    </source>
</evidence>
<feature type="compositionally biased region" description="Polar residues" evidence="1">
    <location>
        <begin position="363"/>
        <end position="373"/>
    </location>
</feature>
<evidence type="ECO:0000256" key="1">
    <source>
        <dbReference type="SAM" id="MobiDB-lite"/>
    </source>
</evidence>
<dbReference type="GO" id="GO:0003677">
    <property type="term" value="F:DNA binding"/>
    <property type="evidence" value="ECO:0007669"/>
    <property type="project" value="InterPro"/>
</dbReference>
<evidence type="ECO:0008006" key="4">
    <source>
        <dbReference type="Google" id="ProtNLM"/>
    </source>
</evidence>
<dbReference type="InterPro" id="IPR010982">
    <property type="entry name" value="Lambda_DNA-bd_dom_sf"/>
</dbReference>
<organism evidence="3">
    <name type="scientific">uncultured Thiotrichaceae bacterium</name>
    <dbReference type="NCBI Taxonomy" id="298394"/>
    <lineage>
        <taxon>Bacteria</taxon>
        <taxon>Pseudomonadati</taxon>
        <taxon>Pseudomonadota</taxon>
        <taxon>Gammaproteobacteria</taxon>
        <taxon>Thiotrichales</taxon>
        <taxon>Thiotrichaceae</taxon>
        <taxon>environmental samples</taxon>
    </lineage>
</organism>
<gene>
    <name evidence="3" type="ORF">HELGO_WM57625</name>
</gene>
<dbReference type="Gene3D" id="1.10.260.40">
    <property type="entry name" value="lambda repressor-like DNA-binding domains"/>
    <property type="match status" value="1"/>
</dbReference>
<keyword evidence="2" id="KW-0812">Transmembrane</keyword>
<feature type="compositionally biased region" description="Polar residues" evidence="1">
    <location>
        <begin position="264"/>
        <end position="277"/>
    </location>
</feature>
<dbReference type="AlphaFoldDB" id="A0A6S6U544"/>
<dbReference type="PANTHER" id="PTHR34475">
    <property type="match status" value="1"/>
</dbReference>
<name>A0A6S6U544_9GAMM</name>
<feature type="transmembrane region" description="Helical" evidence="2">
    <location>
        <begin position="199"/>
        <end position="222"/>
    </location>
</feature>
<dbReference type="Pfam" id="PF13413">
    <property type="entry name" value="HTH_25"/>
    <property type="match status" value="1"/>
</dbReference>
<proteinExistence type="predicted"/>
<keyword evidence="2" id="KW-1133">Transmembrane helix</keyword>
<feature type="compositionally biased region" description="Low complexity" evidence="1">
    <location>
        <begin position="286"/>
        <end position="331"/>
    </location>
</feature>
<keyword evidence="2" id="KW-0472">Membrane</keyword>
<feature type="region of interest" description="Disordered" evidence="1">
    <location>
        <begin position="1"/>
        <end position="43"/>
    </location>
</feature>
<sequence length="395" mass="42274">MTNKTTAQDMEAESVDKNDATLIKSSDHNEGITTEAPGNDDTQHIAGEVNEALENPHTDLDIPEEAAKAIEEVAPEEPELIEEEPDYSIIEPGSLARSLKKCREEADISIEDAAQEMRLPLSVVKALEAENFADLPDPPYVRGYLRSYARLNESDPTNLINHYETLRGADPKDIASFTPVTPRYQANSKKPVSPTTIKLAGFSMIVMLLVVLSMIPAVSQWASDTWQSFSEPQHQKLAASRQAAAAQSTDNTEQDASAQEAEGTGNTDNVASNSDTATPDESEQLAPDQDAGDTTTQDQKTDTATADTDNTETAQQDETPEQAADATASDTPAEDTDTTDTVAEKTDTTESGSESDATDKTQNRAANPNAEQSDSTAGDTADTPATDTTDANTDT</sequence>
<reference evidence="3" key="1">
    <citation type="submission" date="2020-01" db="EMBL/GenBank/DDBJ databases">
        <authorList>
            <person name="Meier V. D."/>
            <person name="Meier V D."/>
        </authorList>
    </citation>
    <scope>NUCLEOTIDE SEQUENCE</scope>
    <source>
        <strain evidence="3">HLG_WM_MAG_08</strain>
    </source>
</reference>
<evidence type="ECO:0000256" key="2">
    <source>
        <dbReference type="SAM" id="Phobius"/>
    </source>
</evidence>
<feature type="compositionally biased region" description="Basic and acidic residues" evidence="1">
    <location>
        <begin position="14"/>
        <end position="30"/>
    </location>
</feature>
<dbReference type="PANTHER" id="PTHR34475:SF1">
    <property type="entry name" value="CYTOSKELETON PROTEIN RODZ"/>
    <property type="match status" value="1"/>
</dbReference>
<feature type="non-terminal residue" evidence="3">
    <location>
        <position position="395"/>
    </location>
</feature>
<protein>
    <recommendedName>
        <fullName evidence="4">Cytoskeleton protein RodZ</fullName>
    </recommendedName>
</protein>
<feature type="compositionally biased region" description="Low complexity" evidence="1">
    <location>
        <begin position="374"/>
        <end position="395"/>
    </location>
</feature>
<feature type="compositionally biased region" description="Low complexity" evidence="1">
    <location>
        <begin position="238"/>
        <end position="248"/>
    </location>
</feature>
<feature type="region of interest" description="Disordered" evidence="1">
    <location>
        <begin position="233"/>
        <end position="395"/>
    </location>
</feature>
<accession>A0A6S6U544</accession>